<dbReference type="PIRSF" id="PIRSF004878">
    <property type="entry name" value="RNase_P_4"/>
    <property type="match status" value="1"/>
</dbReference>
<evidence type="ECO:0000256" key="2">
    <source>
        <dbReference type="ARBA" id="ARBA00022694"/>
    </source>
</evidence>
<keyword evidence="10" id="KW-1185">Reference proteome</keyword>
<dbReference type="GO" id="GO:0004526">
    <property type="term" value="F:ribonuclease P activity"/>
    <property type="evidence" value="ECO:0007669"/>
    <property type="project" value="UniProtKB-UniRule"/>
</dbReference>
<dbReference type="EMBL" id="PGGK01000023">
    <property type="protein sequence ID" value="TGC06766.1"/>
    <property type="molecule type" value="Genomic_DNA"/>
</dbReference>
<name>A0A4E0PWI4_9EURY</name>
<dbReference type="AlphaFoldDB" id="A0A4E0PWI4"/>
<feature type="binding site" evidence="8">
    <location>
        <position position="65"/>
    </location>
    <ligand>
        <name>Zn(2+)</name>
        <dbReference type="ChEBI" id="CHEBI:29105"/>
    </ligand>
</feature>
<dbReference type="Gene3D" id="6.20.50.20">
    <property type="match status" value="1"/>
</dbReference>
<evidence type="ECO:0000256" key="7">
    <source>
        <dbReference type="ARBA" id="ARBA00022833"/>
    </source>
</evidence>
<feature type="binding site" evidence="8">
    <location>
        <position position="68"/>
    </location>
    <ligand>
        <name>Zn(2+)</name>
        <dbReference type="ChEBI" id="CHEBI:29105"/>
    </ligand>
</feature>
<reference evidence="9 10" key="1">
    <citation type="submission" date="2017-11" db="EMBL/GenBank/DDBJ databases">
        <title>Isolation and Characterization of Methanogenic Archaea from Saline Meromictic Lake at Siberia.</title>
        <authorList>
            <person name="Shen Y."/>
            <person name="Huang H.-H."/>
            <person name="Lai M.-C."/>
            <person name="Chen S.-C."/>
        </authorList>
    </citation>
    <scope>NUCLEOTIDE SEQUENCE [LARGE SCALE GENOMIC DNA]</scope>
    <source>
        <strain evidence="9 10">SY-01</strain>
    </source>
</reference>
<keyword evidence="4 8" id="KW-0479">Metal-binding</keyword>
<comment type="subcellular location">
    <subcellularLocation>
        <location evidence="8">Cytoplasm</location>
    </subcellularLocation>
</comment>
<evidence type="ECO:0000256" key="4">
    <source>
        <dbReference type="ARBA" id="ARBA00022723"/>
    </source>
</evidence>
<accession>A0A4E0PWI4</accession>
<dbReference type="InterPro" id="IPR016432">
    <property type="entry name" value="RNP4"/>
</dbReference>
<sequence>MAKHRRKKKAVAKEIAAERISYLFDMAGREYPYNPGRSDRYVSLAKKIGMRYRVSIPSELKKRMCKGCGSFLTPGGNCRVRLKNGLLIITCIKCGKVQRYFLPQEKLPSDASANK</sequence>
<keyword evidence="5 8" id="KW-0255">Endonuclease</keyword>
<dbReference type="PANTHER" id="PTHR14742:SF0">
    <property type="entry name" value="RIBONUCLEASE P PROTEIN SUBUNIT P21"/>
    <property type="match status" value="1"/>
</dbReference>
<evidence type="ECO:0000313" key="9">
    <source>
        <dbReference type="EMBL" id="TGC06766.1"/>
    </source>
</evidence>
<keyword evidence="7 8" id="KW-0862">Zinc</keyword>
<feature type="binding site" evidence="8">
    <location>
        <position position="94"/>
    </location>
    <ligand>
        <name>Zn(2+)</name>
        <dbReference type="ChEBI" id="CHEBI:29105"/>
    </ligand>
</feature>
<organism evidence="9 10">
    <name type="scientific">Methanolobus halotolerans</name>
    <dbReference type="NCBI Taxonomy" id="2052935"/>
    <lineage>
        <taxon>Archaea</taxon>
        <taxon>Methanobacteriati</taxon>
        <taxon>Methanobacteriota</taxon>
        <taxon>Stenosarchaea group</taxon>
        <taxon>Methanomicrobia</taxon>
        <taxon>Methanosarcinales</taxon>
        <taxon>Methanosarcinaceae</taxon>
        <taxon>Methanolobus</taxon>
    </lineage>
</organism>
<dbReference type="HAMAP" id="MF_00757">
    <property type="entry name" value="RNase_P_4"/>
    <property type="match status" value="1"/>
</dbReference>
<dbReference type="Pfam" id="PF04032">
    <property type="entry name" value="Rpr2"/>
    <property type="match status" value="1"/>
</dbReference>
<evidence type="ECO:0000256" key="8">
    <source>
        <dbReference type="HAMAP-Rule" id="MF_00757"/>
    </source>
</evidence>
<gene>
    <name evidence="8" type="primary">rnp4</name>
    <name evidence="9" type="ORF">CUN85_12605</name>
</gene>
<dbReference type="Proteomes" id="UP000297295">
    <property type="component" value="Unassembled WGS sequence"/>
</dbReference>
<proteinExistence type="inferred from homology"/>
<keyword evidence="2 8" id="KW-0819">tRNA processing</keyword>
<keyword evidence="3 8" id="KW-0540">Nuclease</keyword>
<dbReference type="RefSeq" id="WP_135390644.1">
    <property type="nucleotide sequence ID" value="NZ_PGGK01000023.1"/>
</dbReference>
<evidence type="ECO:0000256" key="6">
    <source>
        <dbReference type="ARBA" id="ARBA00022801"/>
    </source>
</evidence>
<comment type="function">
    <text evidence="8">Part of ribonuclease P, a protein complex that generates mature tRNA molecules by cleaving their 5'-ends.</text>
</comment>
<protein>
    <recommendedName>
        <fullName evidence="8">Ribonuclease P protein component 4</fullName>
        <shortName evidence="8">RNase P component 4</shortName>
        <ecNumber evidence="8">3.1.26.5</ecNumber>
    </recommendedName>
    <alternativeName>
        <fullName evidence="8">Rpp21</fullName>
    </alternativeName>
</protein>
<keyword evidence="1 8" id="KW-0963">Cytoplasm</keyword>
<dbReference type="GO" id="GO:0008270">
    <property type="term" value="F:zinc ion binding"/>
    <property type="evidence" value="ECO:0007669"/>
    <property type="project" value="UniProtKB-UniRule"/>
</dbReference>
<dbReference type="EC" id="3.1.26.5" evidence="8"/>
<dbReference type="GO" id="GO:0005737">
    <property type="term" value="C:cytoplasm"/>
    <property type="evidence" value="ECO:0007669"/>
    <property type="project" value="UniProtKB-SubCell"/>
</dbReference>
<feature type="binding site" evidence="8">
    <location>
        <position position="91"/>
    </location>
    <ligand>
        <name>Zn(2+)</name>
        <dbReference type="ChEBI" id="CHEBI:29105"/>
    </ligand>
</feature>
<keyword evidence="6 8" id="KW-0378">Hydrolase</keyword>
<dbReference type="InterPro" id="IPR007175">
    <property type="entry name" value="Rpr2/Snm1/Rpp21"/>
</dbReference>
<evidence type="ECO:0000313" key="10">
    <source>
        <dbReference type="Proteomes" id="UP000297295"/>
    </source>
</evidence>
<dbReference type="PANTHER" id="PTHR14742">
    <property type="entry name" value="RIBONUCLEASE P SUBUNIT P21"/>
    <property type="match status" value="1"/>
</dbReference>
<dbReference type="Gene3D" id="1.20.5.420">
    <property type="entry name" value="Immunoglobulin FC, subunit C"/>
    <property type="match status" value="1"/>
</dbReference>
<comment type="similarity">
    <text evidence="8">Belongs to the eukaryotic/archaeal RNase P protein component 4 family.</text>
</comment>
<dbReference type="GO" id="GO:0030677">
    <property type="term" value="C:ribonuclease P complex"/>
    <property type="evidence" value="ECO:0007669"/>
    <property type="project" value="UniProtKB-UniRule"/>
</dbReference>
<comment type="catalytic activity">
    <reaction evidence="8">
        <text>Endonucleolytic cleavage of RNA, removing 5'-extranucleotides from tRNA precursor.</text>
        <dbReference type="EC" id="3.1.26.5"/>
    </reaction>
</comment>
<comment type="cofactor">
    <cofactor evidence="8">
        <name>Zn(2+)</name>
        <dbReference type="ChEBI" id="CHEBI:29105"/>
    </cofactor>
    <text evidence="8">Binds 1 zinc ion per subunit.</text>
</comment>
<comment type="caution">
    <text evidence="9">The sequence shown here is derived from an EMBL/GenBank/DDBJ whole genome shotgun (WGS) entry which is preliminary data.</text>
</comment>
<evidence type="ECO:0000256" key="3">
    <source>
        <dbReference type="ARBA" id="ARBA00022722"/>
    </source>
</evidence>
<dbReference type="GO" id="GO:0001682">
    <property type="term" value="P:tRNA 5'-leader removal"/>
    <property type="evidence" value="ECO:0007669"/>
    <property type="project" value="UniProtKB-UniRule"/>
</dbReference>
<comment type="subunit">
    <text evidence="8">Consists of a catalytic RNA component and at least 4-5 protein subunits.</text>
</comment>
<evidence type="ECO:0000256" key="1">
    <source>
        <dbReference type="ARBA" id="ARBA00022490"/>
    </source>
</evidence>
<evidence type="ECO:0000256" key="5">
    <source>
        <dbReference type="ARBA" id="ARBA00022759"/>
    </source>
</evidence>